<keyword evidence="3" id="KW-0547">Nucleotide-binding</keyword>
<gene>
    <name evidence="5" type="ORF">OFLC_LOCUS11943</name>
</gene>
<keyword evidence="2" id="KW-0493">Microtubule</keyword>
<dbReference type="GO" id="GO:0005874">
    <property type="term" value="C:microtubule"/>
    <property type="evidence" value="ECO:0007669"/>
    <property type="project" value="UniProtKB-KW"/>
</dbReference>
<evidence type="ECO:0000313" key="7">
    <source>
        <dbReference type="WBParaSite" id="OFLC_0001195101-mRNA-1"/>
    </source>
</evidence>
<dbReference type="Proteomes" id="UP000267606">
    <property type="component" value="Unassembled WGS sequence"/>
</dbReference>
<keyword evidence="6" id="KW-1185">Reference proteome</keyword>
<keyword evidence="4" id="KW-0342">GTP-binding</keyword>
<accession>A0A183HWT9</accession>
<name>A0A183HWT9_9BILA</name>
<evidence type="ECO:0000256" key="1">
    <source>
        <dbReference type="ARBA" id="ARBA00009636"/>
    </source>
</evidence>
<dbReference type="SUPFAM" id="SSF55307">
    <property type="entry name" value="Tubulin C-terminal domain-like"/>
    <property type="match status" value="1"/>
</dbReference>
<reference evidence="5 6" key="2">
    <citation type="submission" date="2018-11" db="EMBL/GenBank/DDBJ databases">
        <authorList>
            <consortium name="Pathogen Informatics"/>
        </authorList>
    </citation>
    <scope>NUCLEOTIDE SEQUENCE [LARGE SCALE GENOMIC DNA]</scope>
</reference>
<reference evidence="7" key="1">
    <citation type="submission" date="2016-06" db="UniProtKB">
        <authorList>
            <consortium name="WormBaseParasite"/>
        </authorList>
    </citation>
    <scope>IDENTIFICATION</scope>
</reference>
<dbReference type="EMBL" id="UZAJ01017902">
    <property type="protein sequence ID" value="VDO80604.1"/>
    <property type="molecule type" value="Genomic_DNA"/>
</dbReference>
<evidence type="ECO:0000256" key="3">
    <source>
        <dbReference type="ARBA" id="ARBA00022741"/>
    </source>
</evidence>
<dbReference type="AlphaFoldDB" id="A0A183HWT9"/>
<protein>
    <submittedName>
        <fullName evidence="7">DUF1657 domain-containing protein</fullName>
    </submittedName>
</protein>
<dbReference type="STRING" id="387005.A0A183HWT9"/>
<dbReference type="InterPro" id="IPR008280">
    <property type="entry name" value="Tub_FtsZ_C"/>
</dbReference>
<evidence type="ECO:0000256" key="4">
    <source>
        <dbReference type="ARBA" id="ARBA00023134"/>
    </source>
</evidence>
<evidence type="ECO:0000256" key="2">
    <source>
        <dbReference type="ARBA" id="ARBA00022701"/>
    </source>
</evidence>
<proteinExistence type="inferred from homology"/>
<comment type="similarity">
    <text evidence="1">Belongs to the tubulin family.</text>
</comment>
<dbReference type="Gene3D" id="1.10.287.600">
    <property type="entry name" value="Helix hairpin bin"/>
    <property type="match status" value="1"/>
</dbReference>
<dbReference type="GO" id="GO:0005525">
    <property type="term" value="F:GTP binding"/>
    <property type="evidence" value="ECO:0007669"/>
    <property type="project" value="UniProtKB-KW"/>
</dbReference>
<evidence type="ECO:0000313" key="5">
    <source>
        <dbReference type="EMBL" id="VDO80604.1"/>
    </source>
</evidence>
<dbReference type="InterPro" id="IPR023123">
    <property type="entry name" value="Tubulin_C"/>
</dbReference>
<dbReference type="WBParaSite" id="OFLC_0001195101-mRNA-1">
    <property type="protein sequence ID" value="OFLC_0001195101-mRNA-1"/>
    <property type="gene ID" value="OFLC_0001195101"/>
</dbReference>
<organism evidence="7">
    <name type="scientific">Onchocerca flexuosa</name>
    <dbReference type="NCBI Taxonomy" id="387005"/>
    <lineage>
        <taxon>Eukaryota</taxon>
        <taxon>Metazoa</taxon>
        <taxon>Ecdysozoa</taxon>
        <taxon>Nematoda</taxon>
        <taxon>Chromadorea</taxon>
        <taxon>Rhabditida</taxon>
        <taxon>Spirurina</taxon>
        <taxon>Spiruromorpha</taxon>
        <taxon>Filarioidea</taxon>
        <taxon>Onchocercidae</taxon>
        <taxon>Onchocerca</taxon>
    </lineage>
</organism>
<evidence type="ECO:0000313" key="6">
    <source>
        <dbReference type="Proteomes" id="UP000267606"/>
    </source>
</evidence>
<sequence>MTNRVSGLMLCNHTNSASIFQESLNQCETLLKKKAYLDQFLKEDSDIMDMLTDAVERVKETVQTYRNATKPDFIEMN</sequence>